<keyword evidence="2" id="KW-1185">Reference proteome</keyword>
<dbReference type="STRING" id="168384.SAMN05660368_03020"/>
<comment type="caution">
    <text evidence="1">The sequence shown here is derived from an EMBL/GenBank/DDBJ whole genome shotgun (WGS) entry which is preliminary data.</text>
</comment>
<gene>
    <name evidence="1" type="ORF">BRYFOR_08588</name>
</gene>
<protein>
    <submittedName>
        <fullName evidence="1">Uncharacterized protein</fullName>
    </submittedName>
</protein>
<dbReference type="EMBL" id="ACCL02000018">
    <property type="protein sequence ID" value="EET59496.1"/>
    <property type="molecule type" value="Genomic_DNA"/>
</dbReference>
<evidence type="ECO:0000313" key="2">
    <source>
        <dbReference type="Proteomes" id="UP000005561"/>
    </source>
</evidence>
<dbReference type="eggNOG" id="ENOG5033D47">
    <property type="taxonomic scope" value="Bacteria"/>
</dbReference>
<accession>C6LIV7</accession>
<dbReference type="RefSeq" id="WP_006863356.1">
    <property type="nucleotide sequence ID" value="NZ_ACCL02000018.1"/>
</dbReference>
<sequence length="74" mass="8654">MRSEKEIRCNMCGKKIKQEQDIPVEDFITVKKSWGYFSKKDGTVQEFDLCEACCDALTRRFQIPAAETEQKEML</sequence>
<evidence type="ECO:0000313" key="1">
    <source>
        <dbReference type="EMBL" id="EET59496.1"/>
    </source>
</evidence>
<name>C6LIV7_9FIRM</name>
<organism evidence="1 2">
    <name type="scientific">Marvinbryantia formatexigens DSM 14469</name>
    <dbReference type="NCBI Taxonomy" id="478749"/>
    <lineage>
        <taxon>Bacteria</taxon>
        <taxon>Bacillati</taxon>
        <taxon>Bacillota</taxon>
        <taxon>Clostridia</taxon>
        <taxon>Lachnospirales</taxon>
        <taxon>Lachnospiraceae</taxon>
        <taxon>Marvinbryantia</taxon>
    </lineage>
</organism>
<dbReference type="AlphaFoldDB" id="C6LIV7"/>
<dbReference type="OrthoDB" id="9797806at2"/>
<dbReference type="Proteomes" id="UP000005561">
    <property type="component" value="Unassembled WGS sequence"/>
</dbReference>
<proteinExistence type="predicted"/>
<reference evidence="1" key="1">
    <citation type="submission" date="2009-07" db="EMBL/GenBank/DDBJ databases">
        <authorList>
            <person name="Weinstock G."/>
            <person name="Sodergren E."/>
            <person name="Clifton S."/>
            <person name="Fulton L."/>
            <person name="Fulton B."/>
            <person name="Courtney L."/>
            <person name="Fronick C."/>
            <person name="Harrison M."/>
            <person name="Strong C."/>
            <person name="Farmer C."/>
            <person name="Delahaunty K."/>
            <person name="Markovic C."/>
            <person name="Hall O."/>
            <person name="Minx P."/>
            <person name="Tomlinson C."/>
            <person name="Mitreva M."/>
            <person name="Nelson J."/>
            <person name="Hou S."/>
            <person name="Wollam A."/>
            <person name="Pepin K.H."/>
            <person name="Johnson M."/>
            <person name="Bhonagiri V."/>
            <person name="Nash W.E."/>
            <person name="Warren W."/>
            <person name="Chinwalla A."/>
            <person name="Mardis E.R."/>
            <person name="Wilson R.K."/>
        </authorList>
    </citation>
    <scope>NUCLEOTIDE SEQUENCE [LARGE SCALE GENOMIC DNA]</scope>
    <source>
        <strain evidence="1">DSM 14469</strain>
    </source>
</reference>